<keyword evidence="1" id="KW-0732">Signal</keyword>
<proteinExistence type="predicted"/>
<keyword evidence="4" id="KW-1185">Reference proteome</keyword>
<protein>
    <submittedName>
        <fullName evidence="3">VPDSG-CTERM sorting domain-containing protein</fullName>
    </submittedName>
</protein>
<feature type="domain" description="VPDSG-CTERM protein sorting" evidence="2">
    <location>
        <begin position="202"/>
        <end position="227"/>
    </location>
</feature>
<sequence>MKTLHLVLLTVAALGAVSSVSAIRFDFYKLDKPNGAGDFLPVDGFSNSNDRVGNPTLTYVKDGLSVTASAMFGGNAAFAIQDSEAGWTDVKGAGLGVYKSINPIVLSDDNIDVGETLILTFDQVVTLSKIELRSDKHGILNWVDGGTFLLNGVSYGLPKGVGTVHPLGLLTGTVFTFAHSGGISDPTGGPSEDFYLASIDVAVPDSGSTLALLGLGLLGLAGVARRFLK</sequence>
<gene>
    <name evidence="3" type="ORF">IEN85_03180</name>
</gene>
<dbReference type="InterPro" id="IPR022288">
    <property type="entry name" value="VPDSG_CTERM"/>
</dbReference>
<dbReference type="AlphaFoldDB" id="A0A927F6B3"/>
<name>A0A927F6B3_9BACT</name>
<dbReference type="RefSeq" id="WP_191615620.1">
    <property type="nucleotide sequence ID" value="NZ_JACYFG010000006.1"/>
</dbReference>
<reference evidence="3" key="1">
    <citation type="submission" date="2020-09" db="EMBL/GenBank/DDBJ databases">
        <title>Pelagicoccus enzymogenes sp. nov. with an EPS production, isolated from marine sediment.</title>
        <authorList>
            <person name="Feng X."/>
        </authorList>
    </citation>
    <scope>NUCLEOTIDE SEQUENCE</scope>
    <source>
        <strain evidence="3">NFK12</strain>
    </source>
</reference>
<organism evidence="3 4">
    <name type="scientific">Pelagicoccus enzymogenes</name>
    <dbReference type="NCBI Taxonomy" id="2773457"/>
    <lineage>
        <taxon>Bacteria</taxon>
        <taxon>Pseudomonadati</taxon>
        <taxon>Verrucomicrobiota</taxon>
        <taxon>Opitutia</taxon>
        <taxon>Puniceicoccales</taxon>
        <taxon>Pelagicoccaceae</taxon>
        <taxon>Pelagicoccus</taxon>
    </lineage>
</organism>
<dbReference type="Proteomes" id="UP000622317">
    <property type="component" value="Unassembled WGS sequence"/>
</dbReference>
<feature type="chain" id="PRO_5036744546" evidence="1">
    <location>
        <begin position="23"/>
        <end position="229"/>
    </location>
</feature>
<evidence type="ECO:0000313" key="3">
    <source>
        <dbReference type="EMBL" id="MBD5778481.1"/>
    </source>
</evidence>
<dbReference type="EMBL" id="JACYFG010000006">
    <property type="protein sequence ID" value="MBD5778481.1"/>
    <property type="molecule type" value="Genomic_DNA"/>
</dbReference>
<dbReference type="Pfam" id="PF18205">
    <property type="entry name" value="VPDSG-CTERM"/>
    <property type="match status" value="1"/>
</dbReference>
<accession>A0A927F6B3</accession>
<dbReference type="NCBIfam" id="TIGR03778">
    <property type="entry name" value="VPDSG_CTERM"/>
    <property type="match status" value="1"/>
</dbReference>
<evidence type="ECO:0000256" key="1">
    <source>
        <dbReference type="SAM" id="SignalP"/>
    </source>
</evidence>
<evidence type="ECO:0000313" key="4">
    <source>
        <dbReference type="Proteomes" id="UP000622317"/>
    </source>
</evidence>
<evidence type="ECO:0000259" key="2">
    <source>
        <dbReference type="Pfam" id="PF18205"/>
    </source>
</evidence>
<feature type="signal peptide" evidence="1">
    <location>
        <begin position="1"/>
        <end position="22"/>
    </location>
</feature>
<comment type="caution">
    <text evidence="3">The sequence shown here is derived from an EMBL/GenBank/DDBJ whole genome shotgun (WGS) entry which is preliminary data.</text>
</comment>